<feature type="region of interest" description="Disordered" evidence="1">
    <location>
        <begin position="393"/>
        <end position="416"/>
    </location>
</feature>
<comment type="caution">
    <text evidence="2">The sequence shown here is derived from an EMBL/GenBank/DDBJ whole genome shotgun (WGS) entry which is preliminary data.</text>
</comment>
<accession>A0A1D1V242</accession>
<feature type="compositionally biased region" description="Basic and acidic residues" evidence="1">
    <location>
        <begin position="42"/>
        <end position="53"/>
    </location>
</feature>
<keyword evidence="3" id="KW-1185">Reference proteome</keyword>
<dbReference type="Proteomes" id="UP000186922">
    <property type="component" value="Unassembled WGS sequence"/>
</dbReference>
<sequence>MFGKKEPRKSSVKGPADKAKLEPEKQDKTSKLSKVPLLKKLAKSDNGQKHDTNVPDYCIPNPDGLGPAVPGQNDTNVGMKSLTFETIVKNLITICLTSASHLFEHIRYLELYSNQLKVDLENQNADISDDIASAMLIIWEVDRVMSQGHWEKLTSYVERYSKHTPLPILVVANLSETVMNRSSDYVRHLVRDVQWFLTASFDPSPSKHLWKAVLMRNNLFQPAYFKAHVHWLYSKAKRRPKVQIRSYLEIRIQTSERSTTERLEDADYIPYKTQDSEHAKARFLDTPDFRKLQWYSGLDGDHFLADFSNSQLTNMHVAEFEALMNDLSTSVQKAEQQAGRQEWQCGEVTNGFAKYIICHPEASSDYVVNLPKPLRAWEVTLLITQAVPRMRKTGHSSIVHPEEMQPLSDTGRVQTV</sequence>
<evidence type="ECO:0000256" key="1">
    <source>
        <dbReference type="SAM" id="MobiDB-lite"/>
    </source>
</evidence>
<feature type="compositionally biased region" description="Polar residues" evidence="1">
    <location>
        <begin position="407"/>
        <end position="416"/>
    </location>
</feature>
<dbReference type="EMBL" id="BDGG01000003">
    <property type="protein sequence ID" value="GAU95889.1"/>
    <property type="molecule type" value="Genomic_DNA"/>
</dbReference>
<protein>
    <submittedName>
        <fullName evidence="2">Uncharacterized protein</fullName>
    </submittedName>
</protein>
<feature type="compositionally biased region" description="Basic and acidic residues" evidence="1">
    <location>
        <begin position="1"/>
        <end position="30"/>
    </location>
</feature>
<evidence type="ECO:0000313" key="2">
    <source>
        <dbReference type="EMBL" id="GAU95889.1"/>
    </source>
</evidence>
<dbReference type="OrthoDB" id="10065748at2759"/>
<organism evidence="2 3">
    <name type="scientific">Ramazzottius varieornatus</name>
    <name type="common">Water bear</name>
    <name type="synonym">Tardigrade</name>
    <dbReference type="NCBI Taxonomy" id="947166"/>
    <lineage>
        <taxon>Eukaryota</taxon>
        <taxon>Metazoa</taxon>
        <taxon>Ecdysozoa</taxon>
        <taxon>Tardigrada</taxon>
        <taxon>Eutardigrada</taxon>
        <taxon>Parachela</taxon>
        <taxon>Hypsibioidea</taxon>
        <taxon>Ramazzottiidae</taxon>
        <taxon>Ramazzottius</taxon>
    </lineage>
</organism>
<name>A0A1D1V242_RAMVA</name>
<feature type="region of interest" description="Disordered" evidence="1">
    <location>
        <begin position="1"/>
        <end position="55"/>
    </location>
</feature>
<proteinExistence type="predicted"/>
<evidence type="ECO:0000313" key="3">
    <source>
        <dbReference type="Proteomes" id="UP000186922"/>
    </source>
</evidence>
<dbReference type="AlphaFoldDB" id="A0A1D1V242"/>
<reference evidence="2 3" key="1">
    <citation type="journal article" date="2016" name="Nat. Commun.">
        <title>Extremotolerant tardigrade genome and improved radiotolerance of human cultured cells by tardigrade-unique protein.</title>
        <authorList>
            <person name="Hashimoto T."/>
            <person name="Horikawa D.D."/>
            <person name="Saito Y."/>
            <person name="Kuwahara H."/>
            <person name="Kozuka-Hata H."/>
            <person name="Shin-I T."/>
            <person name="Minakuchi Y."/>
            <person name="Ohishi K."/>
            <person name="Motoyama A."/>
            <person name="Aizu T."/>
            <person name="Enomoto A."/>
            <person name="Kondo K."/>
            <person name="Tanaka S."/>
            <person name="Hara Y."/>
            <person name="Koshikawa S."/>
            <person name="Sagara H."/>
            <person name="Miura T."/>
            <person name="Yokobori S."/>
            <person name="Miyagawa K."/>
            <person name="Suzuki Y."/>
            <person name="Kubo T."/>
            <person name="Oyama M."/>
            <person name="Kohara Y."/>
            <person name="Fujiyama A."/>
            <person name="Arakawa K."/>
            <person name="Katayama T."/>
            <person name="Toyoda A."/>
            <person name="Kunieda T."/>
        </authorList>
    </citation>
    <scope>NUCLEOTIDE SEQUENCE [LARGE SCALE GENOMIC DNA]</scope>
    <source>
        <strain evidence="2 3">YOKOZUNA-1</strain>
    </source>
</reference>
<gene>
    <name evidence="2" type="primary">RvY_07424-1</name>
    <name evidence="2" type="synonym">RvY_07424.1</name>
    <name evidence="2" type="ORF">RvY_07424</name>
</gene>